<dbReference type="EMBL" id="LVLJ01001012">
    <property type="protein sequence ID" value="OAE31540.1"/>
    <property type="molecule type" value="Genomic_DNA"/>
</dbReference>
<sequence length="266" mass="29458">MAGHQRPLFVLYGASMTQFSFELGGWGAALADLYQRKADVLLRGFSGWNTRRALELMQEMFPKNLPTQPSLVVVFFGANDAAVPLKSGAGQAVPLQEFKENLKKIALYLKSVELLLILSSPMIQGLSDKTRVILTTAPPIHEEMRDQYCRRIMGERAVGKLDRTNENARKYAAACREAAGETGVGVVDLWTSIQQSSPNWGPECLTDGMHLSAGGSKIMFNELCRVIKEADWVPSLHHESMQGDYPGSHRYDYVHPSMDVEGPTSI</sequence>
<organism evidence="4 5">
    <name type="scientific">Marchantia polymorpha subsp. ruderalis</name>
    <dbReference type="NCBI Taxonomy" id="1480154"/>
    <lineage>
        <taxon>Eukaryota</taxon>
        <taxon>Viridiplantae</taxon>
        <taxon>Streptophyta</taxon>
        <taxon>Embryophyta</taxon>
        <taxon>Marchantiophyta</taxon>
        <taxon>Marchantiopsida</taxon>
        <taxon>Marchantiidae</taxon>
        <taxon>Marchantiales</taxon>
        <taxon>Marchantiaceae</taxon>
        <taxon>Marchantia</taxon>
    </lineage>
</organism>
<dbReference type="Proteomes" id="UP000077202">
    <property type="component" value="Unassembled WGS sequence"/>
</dbReference>
<dbReference type="SUPFAM" id="SSF52266">
    <property type="entry name" value="SGNH hydrolase"/>
    <property type="match status" value="1"/>
</dbReference>
<dbReference type="CDD" id="cd01838">
    <property type="entry name" value="Isoamyl_acetate_hydrolase_like"/>
    <property type="match status" value="1"/>
</dbReference>
<dbReference type="GO" id="GO:0016788">
    <property type="term" value="F:hydrolase activity, acting on ester bonds"/>
    <property type="evidence" value="ECO:0007669"/>
    <property type="project" value="InterPro"/>
</dbReference>
<comment type="caution">
    <text evidence="4">The sequence shown here is derived from an EMBL/GenBank/DDBJ whole genome shotgun (WGS) entry which is preliminary data.</text>
</comment>
<protein>
    <recommendedName>
        <fullName evidence="3">SGNH hydrolase-type esterase domain-containing protein</fullName>
    </recommendedName>
</protein>
<dbReference type="PANTHER" id="PTHR14209">
    <property type="entry name" value="ISOAMYL ACETATE-HYDROLYZING ESTERASE 1"/>
    <property type="match status" value="1"/>
</dbReference>
<feature type="domain" description="SGNH hydrolase-type esterase" evidence="3">
    <location>
        <begin position="12"/>
        <end position="217"/>
    </location>
</feature>
<accession>A0A176WEA7</accession>
<evidence type="ECO:0000259" key="3">
    <source>
        <dbReference type="Pfam" id="PF13472"/>
    </source>
</evidence>
<dbReference type="PANTHER" id="PTHR14209:SF9">
    <property type="entry name" value="GDSL ESTERASE_LIPASE CPRD49"/>
    <property type="match status" value="1"/>
</dbReference>
<dbReference type="Pfam" id="PF13472">
    <property type="entry name" value="Lipase_GDSL_2"/>
    <property type="match status" value="1"/>
</dbReference>
<evidence type="ECO:0000256" key="2">
    <source>
        <dbReference type="ARBA" id="ARBA00022801"/>
    </source>
</evidence>
<dbReference type="InterPro" id="IPR036514">
    <property type="entry name" value="SGNH_hydro_sf"/>
</dbReference>
<name>A0A176WEA7_MARPO</name>
<dbReference type="FunFam" id="3.40.50.1110:FF:000002">
    <property type="entry name" value="isoamyl acetate-hydrolyzing esterase 1 homolog"/>
    <property type="match status" value="1"/>
</dbReference>
<dbReference type="AlphaFoldDB" id="A0A176WEA7"/>
<reference evidence="4" key="1">
    <citation type="submission" date="2016-03" db="EMBL/GenBank/DDBJ databases">
        <title>Mechanisms controlling the formation of the plant cell surface in tip-growing cells are functionally conserved among land plants.</title>
        <authorList>
            <person name="Honkanen S."/>
            <person name="Jones V.A."/>
            <person name="Morieri G."/>
            <person name="Champion C."/>
            <person name="Hetherington A.J."/>
            <person name="Kelly S."/>
            <person name="Saint-Marcoux D."/>
            <person name="Proust H."/>
            <person name="Prescott H."/>
            <person name="Dolan L."/>
        </authorList>
    </citation>
    <scope>NUCLEOTIDE SEQUENCE [LARGE SCALE GENOMIC DNA]</scope>
    <source>
        <tissue evidence="4">Whole gametophyte</tissue>
    </source>
</reference>
<gene>
    <name evidence="4" type="ORF">AXG93_3415s1000</name>
</gene>
<comment type="similarity">
    <text evidence="1">Belongs to the 'GDSL' lipolytic enzyme family.</text>
</comment>
<evidence type="ECO:0000256" key="1">
    <source>
        <dbReference type="ARBA" id="ARBA00008668"/>
    </source>
</evidence>
<proteinExistence type="inferred from homology"/>
<keyword evidence="2" id="KW-0378">Hydrolase</keyword>
<dbReference type="InterPro" id="IPR045136">
    <property type="entry name" value="Iah1-like"/>
</dbReference>
<evidence type="ECO:0000313" key="5">
    <source>
        <dbReference type="Proteomes" id="UP000077202"/>
    </source>
</evidence>
<dbReference type="InterPro" id="IPR013830">
    <property type="entry name" value="SGNH_hydro"/>
</dbReference>
<keyword evidence="5" id="KW-1185">Reference proteome</keyword>
<evidence type="ECO:0000313" key="4">
    <source>
        <dbReference type="EMBL" id="OAE31540.1"/>
    </source>
</evidence>
<dbReference type="Gene3D" id="3.40.50.1110">
    <property type="entry name" value="SGNH hydrolase"/>
    <property type="match status" value="1"/>
</dbReference>